<dbReference type="Pfam" id="PF13412">
    <property type="entry name" value="HTH_24"/>
    <property type="match status" value="1"/>
</dbReference>
<dbReference type="OrthoDB" id="7856348at2"/>
<dbReference type="PANTHER" id="PTHR30154:SF34">
    <property type="entry name" value="TRANSCRIPTIONAL REGULATOR AZLB"/>
    <property type="match status" value="1"/>
</dbReference>
<dbReference type="InterPro" id="IPR011008">
    <property type="entry name" value="Dimeric_a/b-barrel"/>
</dbReference>
<evidence type="ECO:0000256" key="2">
    <source>
        <dbReference type="ARBA" id="ARBA00023125"/>
    </source>
</evidence>
<dbReference type="CDD" id="cd00090">
    <property type="entry name" value="HTH_ARSR"/>
    <property type="match status" value="1"/>
</dbReference>
<dbReference type="SUPFAM" id="SSF54909">
    <property type="entry name" value="Dimeric alpha+beta barrel"/>
    <property type="match status" value="1"/>
</dbReference>
<dbReference type="EMBL" id="JRFJ01000005">
    <property type="protein sequence ID" value="KHJ53714.1"/>
    <property type="molecule type" value="Genomic_DNA"/>
</dbReference>
<evidence type="ECO:0000259" key="4">
    <source>
        <dbReference type="PROSITE" id="PS50956"/>
    </source>
</evidence>
<evidence type="ECO:0000313" key="6">
    <source>
        <dbReference type="Proteomes" id="UP000030826"/>
    </source>
</evidence>
<dbReference type="PANTHER" id="PTHR30154">
    <property type="entry name" value="LEUCINE-RESPONSIVE REGULATORY PROTEIN"/>
    <property type="match status" value="1"/>
</dbReference>
<dbReference type="Gene3D" id="1.10.10.10">
    <property type="entry name" value="Winged helix-like DNA-binding domain superfamily/Winged helix DNA-binding domain"/>
    <property type="match status" value="1"/>
</dbReference>
<organism evidence="5 6">
    <name type="scientific">Aureimonas altamirensis</name>
    <dbReference type="NCBI Taxonomy" id="370622"/>
    <lineage>
        <taxon>Bacteria</taxon>
        <taxon>Pseudomonadati</taxon>
        <taxon>Pseudomonadota</taxon>
        <taxon>Alphaproteobacteria</taxon>
        <taxon>Hyphomicrobiales</taxon>
        <taxon>Aurantimonadaceae</taxon>
        <taxon>Aureimonas</taxon>
    </lineage>
</organism>
<dbReference type="InterPro" id="IPR019887">
    <property type="entry name" value="Tscrpt_reg_AsnC/Lrp_C"/>
</dbReference>
<dbReference type="RefSeq" id="WP_039195237.1">
    <property type="nucleotide sequence ID" value="NZ_JRFJ01000005.1"/>
</dbReference>
<dbReference type="GO" id="GO:0043200">
    <property type="term" value="P:response to amino acid"/>
    <property type="evidence" value="ECO:0007669"/>
    <property type="project" value="TreeGrafter"/>
</dbReference>
<dbReference type="PROSITE" id="PS50956">
    <property type="entry name" value="HTH_ASNC_2"/>
    <property type="match status" value="1"/>
</dbReference>
<keyword evidence="1" id="KW-0805">Transcription regulation</keyword>
<comment type="caution">
    <text evidence="5">The sequence shown here is derived from an EMBL/GenBank/DDBJ whole genome shotgun (WGS) entry which is preliminary data.</text>
</comment>
<dbReference type="PROSITE" id="PS00519">
    <property type="entry name" value="HTH_ASNC_1"/>
    <property type="match status" value="1"/>
</dbReference>
<dbReference type="Pfam" id="PF01037">
    <property type="entry name" value="AsnC_trans_reg"/>
    <property type="match status" value="1"/>
</dbReference>
<keyword evidence="2" id="KW-0238">DNA-binding</keyword>
<dbReference type="InterPro" id="IPR011991">
    <property type="entry name" value="ArsR-like_HTH"/>
</dbReference>
<dbReference type="InterPro" id="IPR036388">
    <property type="entry name" value="WH-like_DNA-bd_sf"/>
</dbReference>
<dbReference type="SUPFAM" id="SSF46785">
    <property type="entry name" value="Winged helix' DNA-binding domain"/>
    <property type="match status" value="1"/>
</dbReference>
<dbReference type="InterPro" id="IPR019888">
    <property type="entry name" value="Tscrpt_reg_AsnC-like"/>
</dbReference>
<name>A0A0B1Q043_9HYPH</name>
<dbReference type="PRINTS" id="PR00033">
    <property type="entry name" value="HTHASNC"/>
</dbReference>
<protein>
    <submittedName>
        <fullName evidence="5">AsnC family transcriptional regulator</fullName>
    </submittedName>
</protein>
<dbReference type="InterPro" id="IPR000485">
    <property type="entry name" value="AsnC-type_HTH_dom"/>
</dbReference>
<dbReference type="Gene3D" id="3.30.70.920">
    <property type="match status" value="1"/>
</dbReference>
<dbReference type="Proteomes" id="UP000030826">
    <property type="component" value="Unassembled WGS sequence"/>
</dbReference>
<dbReference type="STRING" id="370622.LA66_17505"/>
<dbReference type="GO" id="GO:0006355">
    <property type="term" value="P:regulation of DNA-templated transcription"/>
    <property type="evidence" value="ECO:0007669"/>
    <property type="project" value="UniProtKB-ARBA"/>
</dbReference>
<keyword evidence="3" id="KW-0804">Transcription</keyword>
<dbReference type="InterPro" id="IPR019885">
    <property type="entry name" value="Tscrpt_reg_HTH_AsnC-type_CS"/>
</dbReference>
<gene>
    <name evidence="5" type="ORF">LA66_17505</name>
</gene>
<feature type="domain" description="HTH asnC-type" evidence="4">
    <location>
        <begin position="6"/>
        <end position="67"/>
    </location>
</feature>
<sequence length="155" mass="17231">MTAHRLDDHDRAILRQLQDDAGRPQREIAEAVNLSPPAVQRRIARLERDGIIRCTVAVVDPAAVGLPITVLVEATLRDDRSSTVAEVKAFFRDAPEVQQCYCVTGTAGFILILCVPTMEDYEARTARLFADNELVRSYRTIVVLDRVKTGTTLPI</sequence>
<evidence type="ECO:0000256" key="3">
    <source>
        <dbReference type="ARBA" id="ARBA00023163"/>
    </source>
</evidence>
<dbReference type="SMART" id="SM00344">
    <property type="entry name" value="HTH_ASNC"/>
    <property type="match status" value="1"/>
</dbReference>
<accession>A0A0B1Q043</accession>
<dbReference type="GO" id="GO:0005829">
    <property type="term" value="C:cytosol"/>
    <property type="evidence" value="ECO:0007669"/>
    <property type="project" value="TreeGrafter"/>
</dbReference>
<evidence type="ECO:0000256" key="1">
    <source>
        <dbReference type="ARBA" id="ARBA00023015"/>
    </source>
</evidence>
<dbReference type="GO" id="GO:0043565">
    <property type="term" value="F:sequence-specific DNA binding"/>
    <property type="evidence" value="ECO:0007669"/>
    <property type="project" value="InterPro"/>
</dbReference>
<reference evidence="5 6" key="1">
    <citation type="submission" date="2014-09" db="EMBL/GenBank/DDBJ databases">
        <title>Isolation and characterization of Aurantimonas altamirensis ON-56566 from clinical sample following a dog bite.</title>
        <authorList>
            <person name="Eshaghi A."/>
            <person name="Li A."/>
            <person name="Shahinas D."/>
            <person name="Bahn P."/>
            <person name="Kus J.V."/>
            <person name="Patel S.N."/>
        </authorList>
    </citation>
    <scope>NUCLEOTIDE SEQUENCE [LARGE SCALE GENOMIC DNA]</scope>
    <source>
        <strain evidence="5 6">ON-56566</strain>
    </source>
</reference>
<proteinExistence type="predicted"/>
<evidence type="ECO:0000313" key="5">
    <source>
        <dbReference type="EMBL" id="KHJ53714.1"/>
    </source>
</evidence>
<dbReference type="InterPro" id="IPR036390">
    <property type="entry name" value="WH_DNA-bd_sf"/>
</dbReference>
<dbReference type="AlphaFoldDB" id="A0A0B1Q043"/>